<dbReference type="GO" id="GO:0043190">
    <property type="term" value="C:ATP-binding cassette (ABC) transporter complex"/>
    <property type="evidence" value="ECO:0007669"/>
    <property type="project" value="InterPro"/>
</dbReference>
<sequence length="221" mass="24157">MGHEWDFAFLLGQRDFILRGILGTFGLAITCVLAGMALGLVFAAARLSRFAALRLLGTCYVEFFRNIPVLVQILWCYFAIPIITGAQPGPFAAAATAVSLYAGAYMTEIFRSGIQSVEKGQWEAARAIGFGYLAQMRYVVLPQAMRSITPPLTNQVMEVVKTTAIASTIAYGEVLYSAKVLSDQEFRPIESYTAVGVFFIVVLALVSAASSLLERRLRRHG</sequence>
<comment type="subcellular location">
    <subcellularLocation>
        <location evidence="2">Cell inner membrane</location>
        <topology evidence="2">Multi-pass membrane protein</topology>
    </subcellularLocation>
    <subcellularLocation>
        <location evidence="10">Cell membrane</location>
        <topology evidence="10">Multi-pass membrane protein</topology>
    </subcellularLocation>
</comment>
<comment type="function">
    <text evidence="1">Part of the binding-protein-dependent transport system for glutamine; probably responsible for the translocation of the substrate across the membrane.</text>
</comment>
<protein>
    <recommendedName>
        <fullName evidence="11">ABC transmembrane type-1 domain-containing protein</fullName>
    </recommendedName>
</protein>
<dbReference type="EMBL" id="BMKW01000006">
    <property type="protein sequence ID" value="GGJ18562.1"/>
    <property type="molecule type" value="Genomic_DNA"/>
</dbReference>
<feature type="transmembrane region" description="Helical" evidence="10">
    <location>
        <begin position="20"/>
        <end position="42"/>
    </location>
</feature>
<keyword evidence="8 10" id="KW-1133">Transmembrane helix</keyword>
<dbReference type="AlphaFoldDB" id="A0A917NQ47"/>
<evidence type="ECO:0000256" key="10">
    <source>
        <dbReference type="RuleBase" id="RU363032"/>
    </source>
</evidence>
<dbReference type="RefSeq" id="WP_188967614.1">
    <property type="nucleotide sequence ID" value="NZ_BMKW01000006.1"/>
</dbReference>
<dbReference type="CDD" id="cd06261">
    <property type="entry name" value="TM_PBP2"/>
    <property type="match status" value="1"/>
</dbReference>
<keyword evidence="7" id="KW-0029">Amino-acid transport</keyword>
<accession>A0A917NQ47</accession>
<dbReference type="PANTHER" id="PTHR30614">
    <property type="entry name" value="MEMBRANE COMPONENT OF AMINO ACID ABC TRANSPORTER"/>
    <property type="match status" value="1"/>
</dbReference>
<evidence type="ECO:0000313" key="13">
    <source>
        <dbReference type="Proteomes" id="UP000661507"/>
    </source>
</evidence>
<evidence type="ECO:0000313" key="12">
    <source>
        <dbReference type="EMBL" id="GGJ18562.1"/>
    </source>
</evidence>
<evidence type="ECO:0000256" key="9">
    <source>
        <dbReference type="ARBA" id="ARBA00023136"/>
    </source>
</evidence>
<keyword evidence="4 10" id="KW-0813">Transport</keyword>
<dbReference type="GO" id="GO:0006865">
    <property type="term" value="P:amino acid transport"/>
    <property type="evidence" value="ECO:0007669"/>
    <property type="project" value="UniProtKB-KW"/>
</dbReference>
<name>A0A917NQ47_9PROT</name>
<keyword evidence="6 10" id="KW-0812">Transmembrane</keyword>
<dbReference type="SUPFAM" id="SSF161098">
    <property type="entry name" value="MetI-like"/>
    <property type="match status" value="1"/>
</dbReference>
<comment type="caution">
    <text evidence="12">The sequence shown here is derived from an EMBL/GenBank/DDBJ whole genome shotgun (WGS) entry which is preliminary data.</text>
</comment>
<dbReference type="PROSITE" id="PS50928">
    <property type="entry name" value="ABC_TM1"/>
    <property type="match status" value="1"/>
</dbReference>
<evidence type="ECO:0000256" key="4">
    <source>
        <dbReference type="ARBA" id="ARBA00022448"/>
    </source>
</evidence>
<gene>
    <name evidence="12" type="ORF">GCM10011320_27410</name>
</gene>
<keyword evidence="9 10" id="KW-0472">Membrane</keyword>
<dbReference type="InterPro" id="IPR043429">
    <property type="entry name" value="ArtM/GltK/GlnP/TcyL/YhdX-like"/>
</dbReference>
<evidence type="ECO:0000256" key="5">
    <source>
        <dbReference type="ARBA" id="ARBA00022475"/>
    </source>
</evidence>
<proteinExistence type="inferred from homology"/>
<evidence type="ECO:0000256" key="3">
    <source>
        <dbReference type="ARBA" id="ARBA00010072"/>
    </source>
</evidence>
<evidence type="ECO:0000256" key="8">
    <source>
        <dbReference type="ARBA" id="ARBA00022989"/>
    </source>
</evidence>
<keyword evidence="13" id="KW-1185">Reference proteome</keyword>
<dbReference type="PANTHER" id="PTHR30614:SF20">
    <property type="entry name" value="GLUTAMINE TRANSPORT SYSTEM PERMEASE PROTEIN GLNP"/>
    <property type="match status" value="1"/>
</dbReference>
<dbReference type="Pfam" id="PF00528">
    <property type="entry name" value="BPD_transp_1"/>
    <property type="match status" value="1"/>
</dbReference>
<evidence type="ECO:0000259" key="11">
    <source>
        <dbReference type="PROSITE" id="PS50928"/>
    </source>
</evidence>
<evidence type="ECO:0000256" key="7">
    <source>
        <dbReference type="ARBA" id="ARBA00022970"/>
    </source>
</evidence>
<evidence type="ECO:0000256" key="2">
    <source>
        <dbReference type="ARBA" id="ARBA00004429"/>
    </source>
</evidence>
<dbReference type="InterPro" id="IPR000515">
    <property type="entry name" value="MetI-like"/>
</dbReference>
<dbReference type="NCBIfam" id="TIGR01726">
    <property type="entry name" value="HEQRo_perm_3TM"/>
    <property type="match status" value="1"/>
</dbReference>
<dbReference type="Gene3D" id="1.10.3720.10">
    <property type="entry name" value="MetI-like"/>
    <property type="match status" value="1"/>
</dbReference>
<feature type="transmembrane region" description="Helical" evidence="10">
    <location>
        <begin position="192"/>
        <end position="213"/>
    </location>
</feature>
<feature type="domain" description="ABC transmembrane type-1" evidence="11">
    <location>
        <begin position="21"/>
        <end position="210"/>
    </location>
</feature>
<reference evidence="12" key="2">
    <citation type="submission" date="2020-09" db="EMBL/GenBank/DDBJ databases">
        <authorList>
            <person name="Sun Q."/>
            <person name="Zhou Y."/>
        </authorList>
    </citation>
    <scope>NUCLEOTIDE SEQUENCE</scope>
    <source>
        <strain evidence="12">CGMCC 1.3617</strain>
    </source>
</reference>
<evidence type="ECO:0000256" key="6">
    <source>
        <dbReference type="ARBA" id="ARBA00022692"/>
    </source>
</evidence>
<organism evidence="12 13">
    <name type="scientific">Neoroseomonas lacus</name>
    <dbReference type="NCBI Taxonomy" id="287609"/>
    <lineage>
        <taxon>Bacteria</taxon>
        <taxon>Pseudomonadati</taxon>
        <taxon>Pseudomonadota</taxon>
        <taxon>Alphaproteobacteria</taxon>
        <taxon>Acetobacterales</taxon>
        <taxon>Acetobacteraceae</taxon>
        <taxon>Neoroseomonas</taxon>
    </lineage>
</organism>
<feature type="transmembrane region" description="Helical" evidence="10">
    <location>
        <begin position="63"/>
        <end position="83"/>
    </location>
</feature>
<dbReference type="InterPro" id="IPR010065">
    <property type="entry name" value="AA_ABC_transptr_permease_3TM"/>
</dbReference>
<reference evidence="12" key="1">
    <citation type="journal article" date="2014" name="Int. J. Syst. Evol. Microbiol.">
        <title>Complete genome sequence of Corynebacterium casei LMG S-19264T (=DSM 44701T), isolated from a smear-ripened cheese.</title>
        <authorList>
            <consortium name="US DOE Joint Genome Institute (JGI-PGF)"/>
            <person name="Walter F."/>
            <person name="Albersmeier A."/>
            <person name="Kalinowski J."/>
            <person name="Ruckert C."/>
        </authorList>
    </citation>
    <scope>NUCLEOTIDE SEQUENCE</scope>
    <source>
        <strain evidence="12">CGMCC 1.3617</strain>
    </source>
</reference>
<keyword evidence="5" id="KW-1003">Cell membrane</keyword>
<evidence type="ECO:0000256" key="1">
    <source>
        <dbReference type="ARBA" id="ARBA00003159"/>
    </source>
</evidence>
<comment type="similarity">
    <text evidence="3">Belongs to the binding-protein-dependent transport system permease family. HisMQ subfamily.</text>
</comment>
<dbReference type="InterPro" id="IPR035906">
    <property type="entry name" value="MetI-like_sf"/>
</dbReference>
<dbReference type="GO" id="GO:0022857">
    <property type="term" value="F:transmembrane transporter activity"/>
    <property type="evidence" value="ECO:0007669"/>
    <property type="project" value="InterPro"/>
</dbReference>
<dbReference type="Proteomes" id="UP000661507">
    <property type="component" value="Unassembled WGS sequence"/>
</dbReference>